<dbReference type="PRINTS" id="PR00420">
    <property type="entry name" value="RNGMNOXGNASE"/>
</dbReference>
<name>A0A1Y2LXK5_EPING</name>
<evidence type="ECO:0000259" key="6">
    <source>
        <dbReference type="Pfam" id="PF01494"/>
    </source>
</evidence>
<dbReference type="Gene3D" id="3.50.50.60">
    <property type="entry name" value="FAD/NAD(P)-binding domain"/>
    <property type="match status" value="1"/>
</dbReference>
<comment type="similarity">
    <text evidence="1">Belongs to the paxM FAD-dependent monooxygenase family.</text>
</comment>
<keyword evidence="4" id="KW-0560">Oxidoreductase</keyword>
<keyword evidence="2" id="KW-0285">Flavoprotein</keyword>
<evidence type="ECO:0000313" key="7">
    <source>
        <dbReference type="EMBL" id="OSS48636.1"/>
    </source>
</evidence>
<keyword evidence="3" id="KW-0274">FAD</keyword>
<evidence type="ECO:0000256" key="5">
    <source>
        <dbReference type="ARBA" id="ARBA00023033"/>
    </source>
</evidence>
<proteinExistence type="inferred from homology"/>
<dbReference type="InterPro" id="IPR002938">
    <property type="entry name" value="FAD-bd"/>
</dbReference>
<dbReference type="EMBL" id="KZ107845">
    <property type="protein sequence ID" value="OSS48636.1"/>
    <property type="molecule type" value="Genomic_DNA"/>
</dbReference>
<dbReference type="AlphaFoldDB" id="A0A1Y2LXK5"/>
<reference evidence="7 8" key="1">
    <citation type="journal article" date="2017" name="Genome Announc.">
        <title>Genome sequence of the saprophytic ascomycete Epicoccum nigrum ICMP 19927 strain isolated from New Zealand.</title>
        <authorList>
            <person name="Fokin M."/>
            <person name="Fleetwood D."/>
            <person name="Weir B.S."/>
            <person name="Villas-Boas S.G."/>
        </authorList>
    </citation>
    <scope>NUCLEOTIDE SEQUENCE [LARGE SCALE GENOMIC DNA]</scope>
    <source>
        <strain evidence="7 8">ICMP 19927</strain>
    </source>
</reference>
<dbReference type="Pfam" id="PF01494">
    <property type="entry name" value="FAD_binding_3"/>
    <property type="match status" value="1"/>
</dbReference>
<evidence type="ECO:0000256" key="2">
    <source>
        <dbReference type="ARBA" id="ARBA00022630"/>
    </source>
</evidence>
<evidence type="ECO:0000313" key="8">
    <source>
        <dbReference type="Proteomes" id="UP000193240"/>
    </source>
</evidence>
<evidence type="ECO:0000256" key="3">
    <source>
        <dbReference type="ARBA" id="ARBA00022827"/>
    </source>
</evidence>
<dbReference type="GO" id="GO:0004497">
    <property type="term" value="F:monooxygenase activity"/>
    <property type="evidence" value="ECO:0007669"/>
    <property type="project" value="UniProtKB-KW"/>
</dbReference>
<dbReference type="SUPFAM" id="SSF51905">
    <property type="entry name" value="FAD/NAD(P)-binding domain"/>
    <property type="match status" value="1"/>
</dbReference>
<evidence type="ECO:0000256" key="4">
    <source>
        <dbReference type="ARBA" id="ARBA00023002"/>
    </source>
</evidence>
<gene>
    <name evidence="7" type="ORF">B5807_06741</name>
</gene>
<dbReference type="Proteomes" id="UP000193240">
    <property type="component" value="Unassembled WGS sequence"/>
</dbReference>
<sequence length="424" mass="46819">MPSVLIVGAGIAGLSAAIGLGRSGHRVTIVEAAKGLIPVGAGIQMRPNATKVFRDWGILEAVKAYATVPQEVCLRAYRDGSVLHRHRFSPDTQEKFGSPHLQIHRCQLIEVLYKTALEAGAVVRFGCLMQRVEHGPTKTTVFVAGGESFQADMVVAGDGERSVLRSLILGKPNAPVPTGTLLYRLNLDPQMVLDNPDLSKELKLPIMCSWLGPNAHAVMYNLDYNDMVTVAITCPDPEKDRVQLGPREASVDELKTIMAGWDPMLLRLLDVATDVRFWTLLQLPEENRVWTDNESGTMILIGDAAHSMTPYIAQGASQSIEDGAFLGHLFPRDSTFEDIKPRLKQFCDRRQKRTLSVRAKAREVGAVLQLADGAEQKARDKRIRQGELSDNFPNPFADPHLQSWLYTYDVKRDAEEATTAARKA</sequence>
<organism evidence="7 8">
    <name type="scientific">Epicoccum nigrum</name>
    <name type="common">Soil fungus</name>
    <name type="synonym">Epicoccum purpurascens</name>
    <dbReference type="NCBI Taxonomy" id="105696"/>
    <lineage>
        <taxon>Eukaryota</taxon>
        <taxon>Fungi</taxon>
        <taxon>Dikarya</taxon>
        <taxon>Ascomycota</taxon>
        <taxon>Pezizomycotina</taxon>
        <taxon>Dothideomycetes</taxon>
        <taxon>Pleosporomycetidae</taxon>
        <taxon>Pleosporales</taxon>
        <taxon>Pleosporineae</taxon>
        <taxon>Didymellaceae</taxon>
        <taxon>Epicoccum</taxon>
    </lineage>
</organism>
<evidence type="ECO:0000256" key="1">
    <source>
        <dbReference type="ARBA" id="ARBA00007992"/>
    </source>
</evidence>
<dbReference type="PANTHER" id="PTHR13789">
    <property type="entry name" value="MONOOXYGENASE"/>
    <property type="match status" value="1"/>
</dbReference>
<protein>
    <recommendedName>
        <fullName evidence="6">FAD-binding domain-containing protein</fullName>
    </recommendedName>
</protein>
<accession>A0A1Y2LXK5</accession>
<dbReference type="PANTHER" id="PTHR13789:SF238">
    <property type="entry name" value="PUTATIVE (AFU_ORTHOLOGUE AFUA_2G01680)-RELATED"/>
    <property type="match status" value="1"/>
</dbReference>
<dbReference type="InterPro" id="IPR050493">
    <property type="entry name" value="FAD-dep_Monooxygenase_BioMet"/>
</dbReference>
<dbReference type="SUPFAM" id="SSF54373">
    <property type="entry name" value="FAD-linked reductases, C-terminal domain"/>
    <property type="match status" value="1"/>
</dbReference>
<keyword evidence="8" id="KW-1185">Reference proteome</keyword>
<dbReference type="InterPro" id="IPR036188">
    <property type="entry name" value="FAD/NAD-bd_sf"/>
</dbReference>
<dbReference type="STRING" id="105696.A0A1Y2LXK5"/>
<feature type="domain" description="FAD-binding" evidence="6">
    <location>
        <begin position="3"/>
        <end position="327"/>
    </location>
</feature>
<dbReference type="GO" id="GO:0071949">
    <property type="term" value="F:FAD binding"/>
    <property type="evidence" value="ECO:0007669"/>
    <property type="project" value="InterPro"/>
</dbReference>
<keyword evidence="5" id="KW-0503">Monooxygenase</keyword>
<dbReference type="InParanoid" id="A0A1Y2LXK5"/>